<evidence type="ECO:0000313" key="5">
    <source>
        <dbReference type="Proteomes" id="UP000809910"/>
    </source>
</evidence>
<accession>A0ABS1W7P3</accession>
<name>A0ABS1W7P3_9GAMM</name>
<keyword evidence="2" id="KW-0378">Hydrolase</keyword>
<reference evidence="4 5" key="1">
    <citation type="submission" date="2020-12" db="EMBL/GenBank/DDBJ databases">
        <title>WGS of Legionella: environmental sample.</title>
        <authorList>
            <person name="Cristino S."/>
            <person name="Girolamini L."/>
            <person name="Salaris S."/>
            <person name="Pascale M.R."/>
            <person name="Mazzotta M."/>
            <person name="Orsini M."/>
            <person name="Grottola A."/>
        </authorList>
    </citation>
    <scope>NUCLEOTIDE SEQUENCE [LARGE SCALE GENOMIC DNA]</scope>
    <source>
        <strain evidence="4 5">30cs62</strain>
    </source>
</reference>
<feature type="active site" description="Proton acceptor" evidence="2">
    <location>
        <position position="483"/>
    </location>
</feature>
<evidence type="ECO:0000259" key="3">
    <source>
        <dbReference type="PROSITE" id="PS51635"/>
    </source>
</evidence>
<dbReference type="EMBL" id="JADWVN010000004">
    <property type="protein sequence ID" value="MBL7525350.1"/>
    <property type="molecule type" value="Genomic_DNA"/>
</dbReference>
<dbReference type="InterPro" id="IPR049988">
    <property type="entry name" value="T4SS_VpdC"/>
</dbReference>
<dbReference type="InterPro" id="IPR002641">
    <property type="entry name" value="PNPLA_dom"/>
</dbReference>
<evidence type="ECO:0000256" key="2">
    <source>
        <dbReference type="PROSITE-ProRule" id="PRU01161"/>
    </source>
</evidence>
<dbReference type="SUPFAM" id="SSF52151">
    <property type="entry name" value="FabD/lysophospholipase-like"/>
    <property type="match status" value="1"/>
</dbReference>
<dbReference type="Gene3D" id="3.40.1090.10">
    <property type="entry name" value="Cytosolic phospholipase A2 catalytic domain"/>
    <property type="match status" value="2"/>
</dbReference>
<dbReference type="PANTHER" id="PTHR46394">
    <property type="entry name" value="ANNEXIN"/>
    <property type="match status" value="1"/>
</dbReference>
<keyword evidence="5" id="KW-1185">Reference proteome</keyword>
<feature type="active site" description="Nucleophile" evidence="2">
    <location>
        <position position="337"/>
    </location>
</feature>
<dbReference type="PANTHER" id="PTHR46394:SF1">
    <property type="entry name" value="PNPLA DOMAIN-CONTAINING PROTEIN"/>
    <property type="match status" value="1"/>
</dbReference>
<evidence type="ECO:0000256" key="1">
    <source>
        <dbReference type="ARBA" id="ARBA00023098"/>
    </source>
</evidence>
<dbReference type="Pfam" id="PF01734">
    <property type="entry name" value="Patatin"/>
    <property type="match status" value="1"/>
</dbReference>
<comment type="caution">
    <text evidence="2">Lacks conserved residue(s) required for the propagation of feature annotation.</text>
</comment>
<organism evidence="4 5">
    <name type="scientific">Legionella bononiensis</name>
    <dbReference type="NCBI Taxonomy" id="2793102"/>
    <lineage>
        <taxon>Bacteria</taxon>
        <taxon>Pseudomonadati</taxon>
        <taxon>Pseudomonadota</taxon>
        <taxon>Gammaproteobacteria</taxon>
        <taxon>Legionellales</taxon>
        <taxon>Legionellaceae</taxon>
        <taxon>Legionella</taxon>
    </lineage>
</organism>
<keyword evidence="1 2" id="KW-0443">Lipid metabolism</keyword>
<comment type="caution">
    <text evidence="4">The sequence shown here is derived from an EMBL/GenBank/DDBJ whole genome shotgun (WGS) entry which is preliminary data.</text>
</comment>
<sequence length="900" mass="103264">MMTPQHIISQLLESDTKYPKNLELLKKIIITAYLGRLRVNGLAPDNKIALGNYLFDNERMMFDFSRLSEDKIEVFLQWLLAPHQNEKQSVYFSSVNVNEYRGYTAEQRLSWWNTLSNWFKNNKSDYWKITDLELSLNYQLTGIEINHGDKGILIGFNQFLVPPTGTKYKDPDSSQREPLGNTKRVIITDQLVDQLIKENFKSIRPESICKRAHPQAIDIINPAARFEEMSSYRKTHNLNAYEAWYIRLWNWIYSWFATDYVPIEQSVPNNNLSLLYETDTIKIFQRTVTKEIIVREKKPDIENLVFCGGGAKIFAHVGVWKALNEANIRPTRFAGSSAGAIMAMLCYLGYSADEIAVLFRNFKQEHLVHYDIDFDGLSGSDSLKAALDYAVTNKLKEIVAKYNIAYPQGVITFRTLDNIKKQCPGCGLGDEITVTATNKKQGKTTYFSLARSPDMEFTKSVEVSAKFPIVYKAELIDGEAHNDGGILSNFPTEVFSDDHSTLLESEYGNNLKLLAVQFDNGTERTAIDRIMQKVYRENVVLNWIYSFITGVNDPASGWVKDRLKLRQYAHQTIVPNVDDIPVSGFSVEIESQNKMIQRGYEATQDYLTARYGTKVNYTNKNQEMMYSTFNSLGDLLAYCCYRGDRHWFDIVNNLISQSTLPNRTALMKQSLELRTLYFGALSPLYIKSKGSSEELKEEEQNNELNLKNFEEPEQSPLTFFGNAVPQHHSSGLGVENHDVLHALYPIFLKLTQDMVRSSDDKNALSYARHSLKIHNPFICLEHFAKIKNKTHIILHIIINLIKELKDNPQQILFDTLKEIEKLPFNTIKLLKPEYYDQWDLSMPQTLRVFKLLNNGQHAAASQLLFYLKDKAEPMQTIKKGAFYDDFSDGSIEGNRPMLGA</sequence>
<keyword evidence="2" id="KW-0442">Lipid degradation</keyword>
<feature type="domain" description="PNPLA" evidence="3">
    <location>
        <begin position="304"/>
        <end position="496"/>
    </location>
</feature>
<proteinExistence type="predicted"/>
<protein>
    <submittedName>
        <fullName evidence="4">Patatin-like phospholipase family protein</fullName>
    </submittedName>
</protein>
<dbReference type="NCBIfam" id="NF043045">
    <property type="entry name" value="T4SS_VpdC"/>
    <property type="match status" value="1"/>
</dbReference>
<evidence type="ECO:0000313" key="4">
    <source>
        <dbReference type="EMBL" id="MBL7525350.1"/>
    </source>
</evidence>
<feature type="short sequence motif" description="GXSXG" evidence="2">
    <location>
        <begin position="335"/>
        <end position="339"/>
    </location>
</feature>
<feature type="short sequence motif" description="DGA/G" evidence="2">
    <location>
        <begin position="483"/>
        <end position="485"/>
    </location>
</feature>
<gene>
    <name evidence="4" type="ORF">I5282_02035</name>
</gene>
<dbReference type="InterPro" id="IPR016035">
    <property type="entry name" value="Acyl_Trfase/lysoPLipase"/>
</dbReference>
<dbReference type="InterPro" id="IPR052580">
    <property type="entry name" value="Lipid_Hydrolase"/>
</dbReference>
<dbReference type="PROSITE" id="PS51635">
    <property type="entry name" value="PNPLA"/>
    <property type="match status" value="1"/>
</dbReference>
<dbReference type="Proteomes" id="UP000809910">
    <property type="component" value="Unassembled WGS sequence"/>
</dbReference>
<dbReference type="CDD" id="cd07207">
    <property type="entry name" value="Pat_ExoU_VipD_like"/>
    <property type="match status" value="1"/>
</dbReference>